<proteinExistence type="inferred from homology"/>
<dbReference type="Pfam" id="PF02770">
    <property type="entry name" value="Acyl-CoA_dh_M"/>
    <property type="match status" value="1"/>
</dbReference>
<dbReference type="EMBL" id="DWWJ01000018">
    <property type="protein sequence ID" value="HJC40120.1"/>
    <property type="molecule type" value="Genomic_DNA"/>
</dbReference>
<dbReference type="FunFam" id="2.40.110.10:FF:000001">
    <property type="entry name" value="Acyl-CoA dehydrogenase, mitochondrial"/>
    <property type="match status" value="1"/>
</dbReference>
<dbReference type="InterPro" id="IPR046373">
    <property type="entry name" value="Acyl-CoA_Oxase/DH_mid-dom_sf"/>
</dbReference>
<evidence type="ECO:0000259" key="7">
    <source>
        <dbReference type="Pfam" id="PF00441"/>
    </source>
</evidence>
<dbReference type="GO" id="GO:0003995">
    <property type="term" value="F:acyl-CoA dehydrogenase activity"/>
    <property type="evidence" value="ECO:0007669"/>
    <property type="project" value="InterPro"/>
</dbReference>
<dbReference type="Gene3D" id="2.40.110.10">
    <property type="entry name" value="Butyryl-CoA Dehydrogenase, subunit A, domain 2"/>
    <property type="match status" value="1"/>
</dbReference>
<evidence type="ECO:0000259" key="9">
    <source>
        <dbReference type="Pfam" id="PF02771"/>
    </source>
</evidence>
<dbReference type="InterPro" id="IPR037069">
    <property type="entry name" value="AcylCoA_DH/ox_N_sf"/>
</dbReference>
<evidence type="ECO:0000313" key="11">
    <source>
        <dbReference type="Proteomes" id="UP000823882"/>
    </source>
</evidence>
<keyword evidence="5 6" id="KW-0560">Oxidoreductase</keyword>
<dbReference type="PIRSF" id="PIRSF016578">
    <property type="entry name" value="HsaA"/>
    <property type="match status" value="1"/>
</dbReference>
<dbReference type="InterPro" id="IPR013786">
    <property type="entry name" value="AcylCoA_DH/ox_N"/>
</dbReference>
<dbReference type="InterPro" id="IPR009075">
    <property type="entry name" value="AcylCo_DH/oxidase_C"/>
</dbReference>
<evidence type="ECO:0000313" key="10">
    <source>
        <dbReference type="EMBL" id="HJC40120.1"/>
    </source>
</evidence>
<dbReference type="FunFam" id="1.20.140.10:FF:000004">
    <property type="entry name" value="Acyl-CoA dehydrogenase FadE25"/>
    <property type="match status" value="1"/>
</dbReference>
<protein>
    <submittedName>
        <fullName evidence="10">Acyl-CoA dehydrogenase family protein</fullName>
    </submittedName>
</protein>
<evidence type="ECO:0000256" key="6">
    <source>
        <dbReference type="RuleBase" id="RU362125"/>
    </source>
</evidence>
<dbReference type="GO" id="GO:0050660">
    <property type="term" value="F:flavin adenine dinucleotide binding"/>
    <property type="evidence" value="ECO:0007669"/>
    <property type="project" value="InterPro"/>
</dbReference>
<dbReference type="PROSITE" id="PS00073">
    <property type="entry name" value="ACYL_COA_DH_2"/>
    <property type="match status" value="1"/>
</dbReference>
<dbReference type="Pfam" id="PF00441">
    <property type="entry name" value="Acyl-CoA_dh_1"/>
    <property type="match status" value="1"/>
</dbReference>
<gene>
    <name evidence="10" type="ORF">H9701_01020</name>
</gene>
<dbReference type="PANTHER" id="PTHR43884:SF12">
    <property type="entry name" value="ISOVALERYL-COA DEHYDROGENASE, MITOCHONDRIAL-RELATED"/>
    <property type="match status" value="1"/>
</dbReference>
<evidence type="ECO:0000256" key="5">
    <source>
        <dbReference type="ARBA" id="ARBA00023002"/>
    </source>
</evidence>
<keyword evidence="4 6" id="KW-0274">FAD</keyword>
<dbReference type="InterPro" id="IPR006091">
    <property type="entry name" value="Acyl-CoA_Oxase/DH_mid-dom"/>
</dbReference>
<reference evidence="10" key="2">
    <citation type="submission" date="2021-04" db="EMBL/GenBank/DDBJ databases">
        <authorList>
            <person name="Gilroy R."/>
        </authorList>
    </citation>
    <scope>NUCLEOTIDE SEQUENCE</scope>
    <source>
        <strain evidence="10">CHK186-1790</strain>
    </source>
</reference>
<dbReference type="InterPro" id="IPR036250">
    <property type="entry name" value="AcylCo_DH-like_C"/>
</dbReference>
<name>A0A9D2NX89_9FIRM</name>
<dbReference type="PANTHER" id="PTHR43884">
    <property type="entry name" value="ACYL-COA DEHYDROGENASE"/>
    <property type="match status" value="1"/>
</dbReference>
<evidence type="ECO:0000259" key="8">
    <source>
        <dbReference type="Pfam" id="PF02770"/>
    </source>
</evidence>
<dbReference type="Gene3D" id="1.10.540.10">
    <property type="entry name" value="Acyl-CoA dehydrogenase/oxidase, N-terminal domain"/>
    <property type="match status" value="1"/>
</dbReference>
<organism evidence="10 11">
    <name type="scientific">Candidatus Intestinimonas pullistercoris</name>
    <dbReference type="NCBI Taxonomy" id="2838623"/>
    <lineage>
        <taxon>Bacteria</taxon>
        <taxon>Bacillati</taxon>
        <taxon>Bacillota</taxon>
        <taxon>Clostridia</taxon>
        <taxon>Eubacteriales</taxon>
        <taxon>Intestinimonas</taxon>
    </lineage>
</organism>
<sequence length="380" mass="40898">MMFQLTEDQLTIQDVVRTYAQGPIKALADEIDKTGRFPEENIQGLVDLGILQLTIPEEYGGTGMDDEVAKCLAVSEVSKCCASTAEILDVHYLSTDILMRKGTPEQKAKYLPQAAQGKLGGFALTEPGAGSDAGGMKTRAVQDGDDYILNGTKCFISNLGPEEGNHFVVIAVTEPGIGTKGTTAFLVDRSMPGVSCGKTEDKMGIRGASVSELVLEDVRVPKTAILGQLGEGFKIAMMGLDGGRIGIAAQACGVAYGAIEEAVKYSGERVQFGKPINANQGLQWYLADMATRADAAWLLTLRAAALRQEGKPCTTEAAMAKWYAAEAACFCCDLALQIHGGYGYMKDYAIERMYRDARILRIYEGTSEVQKMVISRNLLK</sequence>
<dbReference type="SUPFAM" id="SSF47203">
    <property type="entry name" value="Acyl-CoA dehydrogenase C-terminal domain-like"/>
    <property type="match status" value="1"/>
</dbReference>
<comment type="caution">
    <text evidence="10">The sequence shown here is derived from an EMBL/GenBank/DDBJ whole genome shotgun (WGS) entry which is preliminary data.</text>
</comment>
<evidence type="ECO:0000256" key="1">
    <source>
        <dbReference type="ARBA" id="ARBA00001974"/>
    </source>
</evidence>
<dbReference type="Pfam" id="PF02771">
    <property type="entry name" value="Acyl-CoA_dh_N"/>
    <property type="match status" value="1"/>
</dbReference>
<comment type="similarity">
    <text evidence="2 6">Belongs to the acyl-CoA dehydrogenase family.</text>
</comment>
<dbReference type="SUPFAM" id="SSF56645">
    <property type="entry name" value="Acyl-CoA dehydrogenase NM domain-like"/>
    <property type="match status" value="1"/>
</dbReference>
<dbReference type="FunFam" id="1.10.540.10:FF:000026">
    <property type="entry name" value="Acyl-CoA dehydrogenase medium chain"/>
    <property type="match status" value="1"/>
</dbReference>
<evidence type="ECO:0000256" key="3">
    <source>
        <dbReference type="ARBA" id="ARBA00022630"/>
    </source>
</evidence>
<dbReference type="InterPro" id="IPR006089">
    <property type="entry name" value="Acyl-CoA_DH_CS"/>
</dbReference>
<comment type="cofactor">
    <cofactor evidence="1 6">
        <name>FAD</name>
        <dbReference type="ChEBI" id="CHEBI:57692"/>
    </cofactor>
</comment>
<accession>A0A9D2NX89</accession>
<evidence type="ECO:0000256" key="2">
    <source>
        <dbReference type="ARBA" id="ARBA00009347"/>
    </source>
</evidence>
<feature type="domain" description="Acyl-CoA dehydrogenase/oxidase N-terminal" evidence="9">
    <location>
        <begin position="6"/>
        <end position="118"/>
    </location>
</feature>
<dbReference type="InterPro" id="IPR009100">
    <property type="entry name" value="AcylCoA_DH/oxidase_NM_dom_sf"/>
</dbReference>
<evidence type="ECO:0000256" key="4">
    <source>
        <dbReference type="ARBA" id="ARBA00022827"/>
    </source>
</evidence>
<feature type="domain" description="Acyl-CoA oxidase/dehydrogenase middle" evidence="8">
    <location>
        <begin position="121"/>
        <end position="218"/>
    </location>
</feature>
<dbReference type="Gene3D" id="1.20.140.10">
    <property type="entry name" value="Butyryl-CoA Dehydrogenase, subunit A, domain 3"/>
    <property type="match status" value="1"/>
</dbReference>
<keyword evidence="3 6" id="KW-0285">Flavoprotein</keyword>
<dbReference type="PROSITE" id="PS00072">
    <property type="entry name" value="ACYL_COA_DH_1"/>
    <property type="match status" value="1"/>
</dbReference>
<dbReference type="AlphaFoldDB" id="A0A9D2NX89"/>
<reference evidence="10" key="1">
    <citation type="journal article" date="2021" name="PeerJ">
        <title>Extensive microbial diversity within the chicken gut microbiome revealed by metagenomics and culture.</title>
        <authorList>
            <person name="Gilroy R."/>
            <person name="Ravi A."/>
            <person name="Getino M."/>
            <person name="Pursley I."/>
            <person name="Horton D.L."/>
            <person name="Alikhan N.F."/>
            <person name="Baker D."/>
            <person name="Gharbi K."/>
            <person name="Hall N."/>
            <person name="Watson M."/>
            <person name="Adriaenssens E.M."/>
            <person name="Foster-Nyarko E."/>
            <person name="Jarju S."/>
            <person name="Secka A."/>
            <person name="Antonio M."/>
            <person name="Oren A."/>
            <person name="Chaudhuri R.R."/>
            <person name="La Ragione R."/>
            <person name="Hildebrand F."/>
            <person name="Pallen M.J."/>
        </authorList>
    </citation>
    <scope>NUCLEOTIDE SEQUENCE</scope>
    <source>
        <strain evidence="10">CHK186-1790</strain>
    </source>
</reference>
<dbReference type="Proteomes" id="UP000823882">
    <property type="component" value="Unassembled WGS sequence"/>
</dbReference>
<feature type="domain" description="Acyl-CoA dehydrogenase/oxidase C-terminal" evidence="7">
    <location>
        <begin position="230"/>
        <end position="379"/>
    </location>
</feature>